<evidence type="ECO:0000256" key="1">
    <source>
        <dbReference type="SAM" id="MobiDB-lite"/>
    </source>
</evidence>
<sequence length="117" mass="12776">MHGSVAQFQRSGQCQALLFGKQGEPIGHGKEQPVQSGESQPGLRLHSARLEHGESFRCGAQSRQEGGLADARFAGHQYRRTFPGSRTSQQISEMGLFSVATVEPRGLCERGHNDHGY</sequence>
<protein>
    <submittedName>
        <fullName evidence="2">Uncharacterized protein</fullName>
    </submittedName>
</protein>
<name>A0A9W6P5Z7_9ACTN</name>
<reference evidence="2" key="1">
    <citation type="submission" date="2023-02" db="EMBL/GenBank/DDBJ databases">
        <title>Nocardiopsis ansamitocini NBRC 112285.</title>
        <authorList>
            <person name="Ichikawa N."/>
            <person name="Sato H."/>
            <person name="Tonouchi N."/>
        </authorList>
    </citation>
    <scope>NUCLEOTIDE SEQUENCE</scope>
    <source>
        <strain evidence="2">NBRC 112285</strain>
    </source>
</reference>
<dbReference type="AlphaFoldDB" id="A0A9W6P5Z7"/>
<keyword evidence="3" id="KW-1185">Reference proteome</keyword>
<dbReference type="EMBL" id="BSQG01000003">
    <property type="protein sequence ID" value="GLU47694.1"/>
    <property type="molecule type" value="Genomic_DNA"/>
</dbReference>
<proteinExistence type="predicted"/>
<accession>A0A9W6P5Z7</accession>
<comment type="caution">
    <text evidence="2">The sequence shown here is derived from an EMBL/GenBank/DDBJ whole genome shotgun (WGS) entry which is preliminary data.</text>
</comment>
<dbReference type="Proteomes" id="UP001165092">
    <property type="component" value="Unassembled WGS sequence"/>
</dbReference>
<evidence type="ECO:0000313" key="2">
    <source>
        <dbReference type="EMBL" id="GLU47694.1"/>
    </source>
</evidence>
<evidence type="ECO:0000313" key="3">
    <source>
        <dbReference type="Proteomes" id="UP001165092"/>
    </source>
</evidence>
<organism evidence="2 3">
    <name type="scientific">Nocardiopsis ansamitocini</name>
    <dbReference type="NCBI Taxonomy" id="1670832"/>
    <lineage>
        <taxon>Bacteria</taxon>
        <taxon>Bacillati</taxon>
        <taxon>Actinomycetota</taxon>
        <taxon>Actinomycetes</taxon>
        <taxon>Streptosporangiales</taxon>
        <taxon>Nocardiopsidaceae</taxon>
        <taxon>Nocardiopsis</taxon>
    </lineage>
</organism>
<feature type="region of interest" description="Disordered" evidence="1">
    <location>
        <begin position="19"/>
        <end position="43"/>
    </location>
</feature>
<gene>
    <name evidence="2" type="ORF">Nans01_20450</name>
</gene>